<protein>
    <submittedName>
        <fullName evidence="1">Uncharacterized protein</fullName>
    </submittedName>
</protein>
<accession>A0A699II71</accession>
<sequence length="176" mass="19656">MNGNLYMFDALMLHRVCRHVYNTDIITVDQGRCIKWGIKLTKELANPRCLSYSIRNLAGMEMRLRDEGGGDGSGDGGGGGGEVFGGRVFGGSVVLSGDGEVDVVRRRSVMEEVSTLSSKNWYGVVKLESWSQRERQFCQFDMTRNDDLVGVRVKEPISTMIVRVPKKDRWCGTRGK</sequence>
<dbReference type="AlphaFoldDB" id="A0A699II71"/>
<name>A0A699II71_TANCI</name>
<evidence type="ECO:0000313" key="1">
    <source>
        <dbReference type="EMBL" id="GEZ39402.1"/>
    </source>
</evidence>
<dbReference type="EMBL" id="BKCJ010273589">
    <property type="protein sequence ID" value="GEZ39402.1"/>
    <property type="molecule type" value="Genomic_DNA"/>
</dbReference>
<feature type="non-terminal residue" evidence="1">
    <location>
        <position position="176"/>
    </location>
</feature>
<reference evidence="1" key="1">
    <citation type="journal article" date="2019" name="Sci. Rep.">
        <title>Draft genome of Tanacetum cinerariifolium, the natural source of mosquito coil.</title>
        <authorList>
            <person name="Yamashiro T."/>
            <person name="Shiraishi A."/>
            <person name="Satake H."/>
            <person name="Nakayama K."/>
        </authorList>
    </citation>
    <scope>NUCLEOTIDE SEQUENCE</scope>
</reference>
<proteinExistence type="predicted"/>
<gene>
    <name evidence="1" type="ORF">Tci_511375</name>
</gene>
<organism evidence="1">
    <name type="scientific">Tanacetum cinerariifolium</name>
    <name type="common">Dalmatian daisy</name>
    <name type="synonym">Chrysanthemum cinerariifolium</name>
    <dbReference type="NCBI Taxonomy" id="118510"/>
    <lineage>
        <taxon>Eukaryota</taxon>
        <taxon>Viridiplantae</taxon>
        <taxon>Streptophyta</taxon>
        <taxon>Embryophyta</taxon>
        <taxon>Tracheophyta</taxon>
        <taxon>Spermatophyta</taxon>
        <taxon>Magnoliopsida</taxon>
        <taxon>eudicotyledons</taxon>
        <taxon>Gunneridae</taxon>
        <taxon>Pentapetalae</taxon>
        <taxon>asterids</taxon>
        <taxon>campanulids</taxon>
        <taxon>Asterales</taxon>
        <taxon>Asteraceae</taxon>
        <taxon>Asteroideae</taxon>
        <taxon>Anthemideae</taxon>
        <taxon>Anthemidinae</taxon>
        <taxon>Tanacetum</taxon>
    </lineage>
</organism>
<comment type="caution">
    <text evidence="1">The sequence shown here is derived from an EMBL/GenBank/DDBJ whole genome shotgun (WGS) entry which is preliminary data.</text>
</comment>